<dbReference type="PANTHER" id="PTHR24060">
    <property type="entry name" value="METABOTROPIC GLUTAMATE RECEPTOR"/>
    <property type="match status" value="1"/>
</dbReference>
<keyword evidence="2" id="KW-0812">Transmembrane</keyword>
<dbReference type="Pfam" id="PF01094">
    <property type="entry name" value="ANF_receptor"/>
    <property type="match status" value="1"/>
</dbReference>
<dbReference type="AlphaFoldDB" id="A0A8X6SVC0"/>
<dbReference type="SUPFAM" id="SSF53822">
    <property type="entry name" value="Periplasmic binding protein-like I"/>
    <property type="match status" value="1"/>
</dbReference>
<dbReference type="Proteomes" id="UP000887159">
    <property type="component" value="Unassembled WGS sequence"/>
</dbReference>
<evidence type="ECO:0000256" key="6">
    <source>
        <dbReference type="SAM" id="SignalP"/>
    </source>
</evidence>
<evidence type="ECO:0000313" key="9">
    <source>
        <dbReference type="Proteomes" id="UP000887159"/>
    </source>
</evidence>
<dbReference type="InterPro" id="IPR001828">
    <property type="entry name" value="ANF_lig-bd_rcpt"/>
</dbReference>
<sequence>MSSSTFTWHVSLTKVFLQSAAAVIVGSQAEIDGINVKISFGITNSLSIAIHDRIKYIVKFITPPVAGFEDYFKYLNVKNNKRNPWFAEYWEQTFSCKLPETKQTPWNKFDKVCNGNEKLSTVDRLQIEETIKHASDSVMAFAYAIKAMHSDLCDDEPGVCDAMKPLNRTMLLKNLKNVSFKVSCNKYIPNNLYFITLHLCLQILKDGSIAFQLYPQHQA</sequence>
<evidence type="ECO:0000313" key="8">
    <source>
        <dbReference type="EMBL" id="GFY18075.1"/>
    </source>
</evidence>
<comment type="caution">
    <text evidence="8">The sequence shown here is derived from an EMBL/GenBank/DDBJ whole genome shotgun (WGS) entry which is preliminary data.</text>
</comment>
<feature type="signal peptide" evidence="6">
    <location>
        <begin position="1"/>
        <end position="22"/>
    </location>
</feature>
<dbReference type="EMBL" id="BMAU01021347">
    <property type="protein sequence ID" value="GFY18075.1"/>
    <property type="molecule type" value="Genomic_DNA"/>
</dbReference>
<accession>A0A8X6SVC0</accession>
<evidence type="ECO:0000256" key="1">
    <source>
        <dbReference type="ARBA" id="ARBA00004370"/>
    </source>
</evidence>
<feature type="chain" id="PRO_5036447192" evidence="6">
    <location>
        <begin position="23"/>
        <end position="219"/>
    </location>
</feature>
<comment type="subcellular location">
    <subcellularLocation>
        <location evidence="1">Membrane</location>
    </subcellularLocation>
</comment>
<keyword evidence="3" id="KW-1133">Transmembrane helix</keyword>
<dbReference type="Gene3D" id="3.40.50.2300">
    <property type="match status" value="1"/>
</dbReference>
<evidence type="ECO:0000256" key="5">
    <source>
        <dbReference type="ARBA" id="ARBA00023180"/>
    </source>
</evidence>
<keyword evidence="4" id="KW-0472">Membrane</keyword>
<evidence type="ECO:0000256" key="2">
    <source>
        <dbReference type="ARBA" id="ARBA00022692"/>
    </source>
</evidence>
<dbReference type="GO" id="GO:0016020">
    <property type="term" value="C:membrane"/>
    <property type="evidence" value="ECO:0007669"/>
    <property type="project" value="UniProtKB-SubCell"/>
</dbReference>
<evidence type="ECO:0000259" key="7">
    <source>
        <dbReference type="Pfam" id="PF01094"/>
    </source>
</evidence>
<proteinExistence type="predicted"/>
<keyword evidence="8" id="KW-0675">Receptor</keyword>
<protein>
    <submittedName>
        <fullName evidence="8">Metabotropic glutamate receptor 6</fullName>
    </submittedName>
</protein>
<gene>
    <name evidence="8" type="primary">GRM6</name>
    <name evidence="8" type="ORF">TNCV_3385661</name>
</gene>
<keyword evidence="5" id="KW-0325">Glycoprotein</keyword>
<keyword evidence="6" id="KW-0732">Signal</keyword>
<evidence type="ECO:0000256" key="4">
    <source>
        <dbReference type="ARBA" id="ARBA00023136"/>
    </source>
</evidence>
<evidence type="ECO:0000256" key="3">
    <source>
        <dbReference type="ARBA" id="ARBA00022989"/>
    </source>
</evidence>
<organism evidence="8 9">
    <name type="scientific">Trichonephila clavipes</name>
    <name type="common">Golden silk orbweaver</name>
    <name type="synonym">Nephila clavipes</name>
    <dbReference type="NCBI Taxonomy" id="2585209"/>
    <lineage>
        <taxon>Eukaryota</taxon>
        <taxon>Metazoa</taxon>
        <taxon>Ecdysozoa</taxon>
        <taxon>Arthropoda</taxon>
        <taxon>Chelicerata</taxon>
        <taxon>Arachnida</taxon>
        <taxon>Araneae</taxon>
        <taxon>Araneomorphae</taxon>
        <taxon>Entelegynae</taxon>
        <taxon>Araneoidea</taxon>
        <taxon>Nephilidae</taxon>
        <taxon>Trichonephila</taxon>
    </lineage>
</organism>
<dbReference type="InterPro" id="IPR050726">
    <property type="entry name" value="mGluR"/>
</dbReference>
<reference evidence="8" key="1">
    <citation type="submission" date="2020-08" db="EMBL/GenBank/DDBJ databases">
        <title>Multicomponent nature underlies the extraordinary mechanical properties of spider dragline silk.</title>
        <authorList>
            <person name="Kono N."/>
            <person name="Nakamura H."/>
            <person name="Mori M."/>
            <person name="Yoshida Y."/>
            <person name="Ohtoshi R."/>
            <person name="Malay A.D."/>
            <person name="Moran D.A.P."/>
            <person name="Tomita M."/>
            <person name="Numata K."/>
            <person name="Arakawa K."/>
        </authorList>
    </citation>
    <scope>NUCLEOTIDE SEQUENCE</scope>
</reference>
<keyword evidence="9" id="KW-1185">Reference proteome</keyword>
<name>A0A8X6SVC0_TRICX</name>
<dbReference type="InterPro" id="IPR028082">
    <property type="entry name" value="Peripla_BP_I"/>
</dbReference>
<feature type="domain" description="Receptor ligand binding region" evidence="7">
    <location>
        <begin position="62"/>
        <end position="181"/>
    </location>
</feature>